<dbReference type="Proteomes" id="UP001157974">
    <property type="component" value="Unassembled WGS sequence"/>
</dbReference>
<comment type="caution">
    <text evidence="8">The sequence shown here is derived from an EMBL/GenBank/DDBJ whole genome shotgun (WGS) entry which is preliminary data.</text>
</comment>
<evidence type="ECO:0000256" key="1">
    <source>
        <dbReference type="ARBA" id="ARBA00004141"/>
    </source>
</evidence>
<evidence type="ECO:0000313" key="8">
    <source>
        <dbReference type="EMBL" id="KAJ8902601.1"/>
    </source>
</evidence>
<comment type="subcellular location">
    <subcellularLocation>
        <location evidence="1 6">Membrane</location>
        <topology evidence="1 6">Multi-pass membrane protein</topology>
    </subcellularLocation>
</comment>
<feature type="transmembrane region" description="Helical" evidence="6">
    <location>
        <begin position="303"/>
        <end position="320"/>
    </location>
</feature>
<keyword evidence="9" id="KW-1185">Reference proteome</keyword>
<dbReference type="GO" id="GO:0016020">
    <property type="term" value="C:membrane"/>
    <property type="evidence" value="ECO:0007669"/>
    <property type="project" value="UniProtKB-SubCell"/>
</dbReference>
<feature type="region of interest" description="Disordered" evidence="7">
    <location>
        <begin position="46"/>
        <end position="65"/>
    </location>
</feature>
<feature type="transmembrane region" description="Helical" evidence="6">
    <location>
        <begin position="139"/>
        <end position="163"/>
    </location>
</feature>
<dbReference type="EMBL" id="JAMWBK010000009">
    <property type="protein sequence ID" value="KAJ8902601.1"/>
    <property type="molecule type" value="Genomic_DNA"/>
</dbReference>
<proteinExistence type="inferred from homology"/>
<comment type="caution">
    <text evidence="6">Lacks conserved residue(s) required for the propagation of feature annotation.</text>
</comment>
<keyword evidence="4 6" id="KW-1133">Transmembrane helix</keyword>
<feature type="transmembrane region" description="Helical" evidence="6">
    <location>
        <begin position="268"/>
        <end position="291"/>
    </location>
</feature>
<dbReference type="GO" id="GO:0015085">
    <property type="term" value="F:calcium ion transmembrane transporter activity"/>
    <property type="evidence" value="ECO:0007669"/>
    <property type="project" value="TreeGrafter"/>
</dbReference>
<feature type="transmembrane region" description="Helical" evidence="6">
    <location>
        <begin position="98"/>
        <end position="118"/>
    </location>
</feature>
<dbReference type="PANTHER" id="PTHR12608:SF6">
    <property type="entry name" value="PROTEIN PAM71, CHLOROPLASTIC"/>
    <property type="match status" value="1"/>
</dbReference>
<name>A0AAV8UJB8_9RHOD</name>
<keyword evidence="3 6" id="KW-0812">Transmembrane</keyword>
<dbReference type="GO" id="GO:0032468">
    <property type="term" value="P:Golgi calcium ion homeostasis"/>
    <property type="evidence" value="ECO:0007669"/>
    <property type="project" value="TreeGrafter"/>
</dbReference>
<evidence type="ECO:0000256" key="7">
    <source>
        <dbReference type="SAM" id="MobiDB-lite"/>
    </source>
</evidence>
<reference evidence="8 9" key="1">
    <citation type="journal article" date="2023" name="Nat. Commun.">
        <title>Origin of minicircular mitochondrial genomes in red algae.</title>
        <authorList>
            <person name="Lee Y."/>
            <person name="Cho C.H."/>
            <person name="Lee Y.M."/>
            <person name="Park S.I."/>
            <person name="Yang J.H."/>
            <person name="West J.A."/>
            <person name="Bhattacharya D."/>
            <person name="Yoon H.S."/>
        </authorList>
    </citation>
    <scope>NUCLEOTIDE SEQUENCE [LARGE SCALE GENOMIC DNA]</scope>
    <source>
        <strain evidence="8 9">CCMP1338</strain>
        <tissue evidence="8">Whole cell</tissue>
    </source>
</reference>
<evidence type="ECO:0000256" key="6">
    <source>
        <dbReference type="RuleBase" id="RU365102"/>
    </source>
</evidence>
<dbReference type="PANTHER" id="PTHR12608">
    <property type="entry name" value="TRANSMEMBRANE PROTEIN HTP-1 RELATED"/>
    <property type="match status" value="1"/>
</dbReference>
<comment type="similarity">
    <text evidence="2 6">Belongs to the GDT1 family.</text>
</comment>
<evidence type="ECO:0000256" key="5">
    <source>
        <dbReference type="ARBA" id="ARBA00023136"/>
    </source>
</evidence>
<evidence type="ECO:0000313" key="9">
    <source>
        <dbReference type="Proteomes" id="UP001157974"/>
    </source>
</evidence>
<evidence type="ECO:0000256" key="2">
    <source>
        <dbReference type="ARBA" id="ARBA00009190"/>
    </source>
</evidence>
<dbReference type="GO" id="GO:0005794">
    <property type="term" value="C:Golgi apparatus"/>
    <property type="evidence" value="ECO:0007669"/>
    <property type="project" value="TreeGrafter"/>
</dbReference>
<dbReference type="GO" id="GO:0005384">
    <property type="term" value="F:manganese ion transmembrane transporter activity"/>
    <property type="evidence" value="ECO:0007669"/>
    <property type="project" value="TreeGrafter"/>
</dbReference>
<dbReference type="Pfam" id="PF01169">
    <property type="entry name" value="GDT1"/>
    <property type="match status" value="2"/>
</dbReference>
<gene>
    <name evidence="8" type="ORF">NDN08_007002</name>
</gene>
<dbReference type="InterPro" id="IPR001727">
    <property type="entry name" value="GDT1-like"/>
</dbReference>
<protein>
    <recommendedName>
        <fullName evidence="6">GDT1 family protein</fullName>
    </recommendedName>
</protein>
<accession>A0AAV8UJB8</accession>
<organism evidence="8 9">
    <name type="scientific">Rhodosorus marinus</name>
    <dbReference type="NCBI Taxonomy" id="101924"/>
    <lineage>
        <taxon>Eukaryota</taxon>
        <taxon>Rhodophyta</taxon>
        <taxon>Stylonematophyceae</taxon>
        <taxon>Stylonematales</taxon>
        <taxon>Stylonemataceae</taxon>
        <taxon>Rhodosorus</taxon>
    </lineage>
</organism>
<keyword evidence="5 6" id="KW-0472">Membrane</keyword>
<dbReference type="AlphaFoldDB" id="A0AAV8UJB8"/>
<sequence>MARFMEEAAFVPLGSLAGRRPVRTVGRCSLESDITTSEHPIATRRLKTRASANRSAETAEGNELKPGRFVPPVRRPALASTAAVGLVILASLQPAHAAVSLVGSLSAGFSASFVLILVSEIGDKTFFISALLAMKYSRAIVFIGSVLALGLMTIISVLIGQVFHALPTTLHSAIPFDDYAAVALLLFFGYQNIRDGLSGDEGGEDGELKDAEEFVKEAESEGTVWWRALTSTGGLRLLLQTFSLVFVAEWGDKSMIATIALAAAKSPLGVVFGGIAGHVVATVIAVLGGFFLGKYISERNARLIGGVLFLVFALLTLLGIY</sequence>
<dbReference type="GO" id="GO:0032472">
    <property type="term" value="P:Golgi calcium ion transport"/>
    <property type="evidence" value="ECO:0007669"/>
    <property type="project" value="TreeGrafter"/>
</dbReference>
<evidence type="ECO:0000256" key="3">
    <source>
        <dbReference type="ARBA" id="ARBA00022692"/>
    </source>
</evidence>
<evidence type="ECO:0000256" key="4">
    <source>
        <dbReference type="ARBA" id="ARBA00022989"/>
    </source>
</evidence>